<reference evidence="11 12" key="1">
    <citation type="submission" date="2017-01" db="EMBL/GenBank/DDBJ databases">
        <title>Complete Genome Sequence of Dolosigranulum pigrum isolated from a Patient with interstitial lung disease.</title>
        <authorList>
            <person name="Mukhopadhyay R."/>
            <person name="Joaquin J."/>
            <person name="Hogue R."/>
            <person name="Fitzgerald S."/>
            <person name="Jospin G."/>
            <person name="Eisen J.A."/>
            <person name="Chaturvedi V."/>
        </authorList>
    </citation>
    <scope>NUCLEOTIDE SEQUENCE [LARGE SCALE GENOMIC DNA]</scope>
    <source>
        <strain evidence="11 12">15S00348</strain>
    </source>
</reference>
<evidence type="ECO:0000256" key="4">
    <source>
        <dbReference type="ARBA" id="ARBA00022679"/>
    </source>
</evidence>
<comment type="caution">
    <text evidence="11">The sequence shown here is derived from an EMBL/GenBank/DDBJ whole genome shotgun (WGS) entry which is preliminary data.</text>
</comment>
<evidence type="ECO:0000256" key="9">
    <source>
        <dbReference type="ARBA" id="ARBA00046608"/>
    </source>
</evidence>
<comment type="function">
    <text evidence="10">Catalyzes the reversible formation of acyl-phosphate (acyl-PO(4)) from acyl-[acyl-carrier-protein] (acyl-ACP). This enzyme utilizes acyl-ACP as fatty acyl donor, but not acyl-CoA.</text>
</comment>
<keyword evidence="3 10" id="KW-0444">Lipid biosynthesis</keyword>
<dbReference type="NCBIfam" id="TIGR00182">
    <property type="entry name" value="plsX"/>
    <property type="match status" value="1"/>
</dbReference>
<dbReference type="PIRSF" id="PIRSF002465">
    <property type="entry name" value="Phsphlp_syn_PlsX"/>
    <property type="match status" value="1"/>
</dbReference>
<sequence length="335" mass="36097">MKIAVDAMGGDHAPQAIVRGAEQAAQQFRDIRVVLYGDKESILPHLEQPELVDIVHTTEKVASDDDPVRAVRRKKKASMVLAAREVKEGKVDAVISAGNTGALLAAGTLIVGRIKGIDRPALMSTMPSLEGEREAFTFMDLGANADCKPEQLHQFGILGSYYAASIRQIDQPTVALLNNGTEDNKGNMLSKEAFKLLQEDQSLNFVGNVEARDILQAPADVIVTDGFTGNAVLKSIEGTAKSLMNIIKSTIQSGGFTTKLGGLLVKKDLSSIKDTLDYSKYGGAVLFGLKAPVIKTHGSANEEAVYHTIKQARDILRAGVIDQLREAFDPQNENK</sequence>
<comment type="subcellular location">
    <subcellularLocation>
        <location evidence="10">Cytoplasm</location>
    </subcellularLocation>
    <text evidence="10">Associated with the membrane possibly through PlsY.</text>
</comment>
<dbReference type="GO" id="GO:0006633">
    <property type="term" value="P:fatty acid biosynthetic process"/>
    <property type="evidence" value="ECO:0007669"/>
    <property type="project" value="UniProtKB-UniRule"/>
</dbReference>
<dbReference type="Pfam" id="PF02504">
    <property type="entry name" value="FA_synthesis"/>
    <property type="match status" value="1"/>
</dbReference>
<proteinExistence type="inferred from homology"/>
<evidence type="ECO:0000256" key="5">
    <source>
        <dbReference type="ARBA" id="ARBA00023098"/>
    </source>
</evidence>
<dbReference type="HAMAP" id="MF_00019">
    <property type="entry name" value="PlsX"/>
    <property type="match status" value="1"/>
</dbReference>
<organism evidence="11 12">
    <name type="scientific">Dolosigranulum pigrum</name>
    <dbReference type="NCBI Taxonomy" id="29394"/>
    <lineage>
        <taxon>Bacteria</taxon>
        <taxon>Bacillati</taxon>
        <taxon>Bacillota</taxon>
        <taxon>Bacilli</taxon>
        <taxon>Lactobacillales</taxon>
        <taxon>Carnobacteriaceae</taxon>
        <taxon>Dolosigranulum</taxon>
    </lineage>
</organism>
<keyword evidence="2 10" id="KW-0963">Cytoplasm</keyword>
<keyword evidence="4 10" id="KW-0808">Transferase</keyword>
<name>A0A1S8KLM2_9LACT</name>
<dbReference type="PANTHER" id="PTHR30100">
    <property type="entry name" value="FATTY ACID/PHOSPHOLIPID SYNTHESIS PROTEIN PLSX"/>
    <property type="match status" value="1"/>
</dbReference>
<protein>
    <recommendedName>
        <fullName evidence="8 10">Phosphate acyltransferase</fullName>
        <ecNumber evidence="8 10">2.3.1.274</ecNumber>
    </recommendedName>
    <alternativeName>
        <fullName evidence="10">Acyl-ACP phosphotransacylase</fullName>
    </alternativeName>
    <alternativeName>
        <fullName evidence="10">Acyl-[acyl-carrier-protein]--phosphate acyltransferase</fullName>
    </alternativeName>
    <alternativeName>
        <fullName evidence="10">Phosphate-acyl-ACP acyltransferase</fullName>
    </alternativeName>
</protein>
<dbReference type="SUPFAM" id="SSF53659">
    <property type="entry name" value="Isocitrate/Isopropylmalate dehydrogenase-like"/>
    <property type="match status" value="1"/>
</dbReference>
<comment type="subunit">
    <text evidence="9 10">Homodimer. Probably interacts with PlsY.</text>
</comment>
<evidence type="ECO:0000256" key="1">
    <source>
        <dbReference type="ARBA" id="ARBA00001232"/>
    </source>
</evidence>
<dbReference type="InterPro" id="IPR012281">
    <property type="entry name" value="Phospholipid_synth_PlsX-like"/>
</dbReference>
<evidence type="ECO:0000256" key="2">
    <source>
        <dbReference type="ARBA" id="ARBA00022490"/>
    </source>
</evidence>
<evidence type="ECO:0000313" key="12">
    <source>
        <dbReference type="Proteomes" id="UP000190409"/>
    </source>
</evidence>
<evidence type="ECO:0000256" key="6">
    <source>
        <dbReference type="ARBA" id="ARBA00023209"/>
    </source>
</evidence>
<dbReference type="UniPathway" id="UPA00085"/>
<dbReference type="Gene3D" id="3.40.718.10">
    <property type="entry name" value="Isopropylmalate Dehydrogenase"/>
    <property type="match status" value="1"/>
</dbReference>
<keyword evidence="7 10" id="KW-1208">Phospholipid metabolism</keyword>
<evidence type="ECO:0000256" key="7">
    <source>
        <dbReference type="ARBA" id="ARBA00023264"/>
    </source>
</evidence>
<keyword evidence="5 10" id="KW-0443">Lipid metabolism</keyword>
<accession>A0A1S8KLM2</accession>
<dbReference type="GO" id="GO:0005737">
    <property type="term" value="C:cytoplasm"/>
    <property type="evidence" value="ECO:0007669"/>
    <property type="project" value="UniProtKB-SubCell"/>
</dbReference>
<dbReference type="GO" id="GO:0008654">
    <property type="term" value="P:phospholipid biosynthetic process"/>
    <property type="evidence" value="ECO:0007669"/>
    <property type="project" value="UniProtKB-KW"/>
</dbReference>
<dbReference type="InterPro" id="IPR003664">
    <property type="entry name" value="FA_synthesis"/>
</dbReference>
<keyword evidence="6 10" id="KW-0594">Phospholipid biosynthesis</keyword>
<dbReference type="EMBL" id="MUYF01000003">
    <property type="protein sequence ID" value="OOL80647.1"/>
    <property type="molecule type" value="Genomic_DNA"/>
</dbReference>
<dbReference type="EC" id="2.3.1.274" evidence="8 10"/>
<comment type="pathway">
    <text evidence="10">Lipid metabolism; phospholipid metabolism.</text>
</comment>
<evidence type="ECO:0000313" key="11">
    <source>
        <dbReference type="EMBL" id="OOL80647.1"/>
    </source>
</evidence>
<evidence type="ECO:0000256" key="8">
    <source>
        <dbReference type="ARBA" id="ARBA00024069"/>
    </source>
</evidence>
<dbReference type="PANTHER" id="PTHR30100:SF1">
    <property type="entry name" value="PHOSPHATE ACYLTRANSFERASE"/>
    <property type="match status" value="1"/>
</dbReference>
<dbReference type="Proteomes" id="UP000190409">
    <property type="component" value="Unassembled WGS sequence"/>
</dbReference>
<comment type="similarity">
    <text evidence="10">Belongs to the PlsX family.</text>
</comment>
<comment type="catalytic activity">
    <reaction evidence="1 10">
        <text>a fatty acyl-[ACP] + phosphate = an acyl phosphate + holo-[ACP]</text>
        <dbReference type="Rhea" id="RHEA:42292"/>
        <dbReference type="Rhea" id="RHEA-COMP:9685"/>
        <dbReference type="Rhea" id="RHEA-COMP:14125"/>
        <dbReference type="ChEBI" id="CHEBI:43474"/>
        <dbReference type="ChEBI" id="CHEBI:59918"/>
        <dbReference type="ChEBI" id="CHEBI:64479"/>
        <dbReference type="ChEBI" id="CHEBI:138651"/>
        <dbReference type="EC" id="2.3.1.274"/>
    </reaction>
</comment>
<dbReference type="GO" id="GO:0043811">
    <property type="term" value="F:phosphate:acyl-[acyl carrier protein] acyltransferase activity"/>
    <property type="evidence" value="ECO:0007669"/>
    <property type="project" value="UniProtKB-UniRule"/>
</dbReference>
<keyword evidence="11" id="KW-0012">Acyltransferase</keyword>
<evidence type="ECO:0000256" key="3">
    <source>
        <dbReference type="ARBA" id="ARBA00022516"/>
    </source>
</evidence>
<gene>
    <name evidence="10" type="primary">plsX</name>
    <name evidence="11" type="ORF">BWX42_01590</name>
</gene>
<dbReference type="AlphaFoldDB" id="A0A1S8KLM2"/>
<evidence type="ECO:0000256" key="10">
    <source>
        <dbReference type="HAMAP-Rule" id="MF_00019"/>
    </source>
</evidence>